<evidence type="ECO:0000256" key="4">
    <source>
        <dbReference type="RuleBase" id="RU361161"/>
    </source>
</evidence>
<dbReference type="SUPFAM" id="SSF51445">
    <property type="entry name" value="(Trans)glycosidases"/>
    <property type="match status" value="1"/>
</dbReference>
<dbReference type="PROSITE" id="PS00775">
    <property type="entry name" value="GLYCOSYL_HYDROL_F3"/>
    <property type="match status" value="1"/>
</dbReference>
<protein>
    <submittedName>
        <fullName evidence="6">Beta-glucosidase</fullName>
        <ecNumber evidence="6">3.2.1.21</ecNumber>
    </submittedName>
</protein>
<dbReference type="Gene3D" id="2.60.40.10">
    <property type="entry name" value="Immunoglobulins"/>
    <property type="match status" value="1"/>
</dbReference>
<keyword evidence="4 6" id="KW-0326">Glycosidase</keyword>
<dbReference type="PANTHER" id="PTHR42715:SF10">
    <property type="entry name" value="BETA-GLUCOSIDASE"/>
    <property type="match status" value="1"/>
</dbReference>
<dbReference type="InterPro" id="IPR002772">
    <property type="entry name" value="Glyco_hydro_3_C"/>
</dbReference>
<keyword evidence="2 4" id="KW-0378">Hydrolase</keyword>
<dbReference type="EMBL" id="CP031517">
    <property type="protein sequence ID" value="QOS40725.1"/>
    <property type="molecule type" value="Genomic_DNA"/>
</dbReference>
<evidence type="ECO:0000313" key="8">
    <source>
        <dbReference type="Proteomes" id="UP000578697"/>
    </source>
</evidence>
<keyword evidence="3" id="KW-0119">Carbohydrate metabolism</keyword>
<dbReference type="InterPro" id="IPR013783">
    <property type="entry name" value="Ig-like_fold"/>
</dbReference>
<dbReference type="KEGG" id="trc:DYE49_09795"/>
<dbReference type="EMBL" id="JACHFR010000002">
    <property type="protein sequence ID" value="MBB5219395.1"/>
    <property type="molecule type" value="Genomic_DNA"/>
</dbReference>
<dbReference type="InterPro" id="IPR036962">
    <property type="entry name" value="Glyco_hydro_3_N_sf"/>
</dbReference>
<evidence type="ECO:0000313" key="6">
    <source>
        <dbReference type="EMBL" id="MBB5219395.1"/>
    </source>
</evidence>
<dbReference type="AlphaFoldDB" id="A0A840SF76"/>
<dbReference type="Gene3D" id="3.20.20.300">
    <property type="entry name" value="Glycoside hydrolase, family 3, N-terminal domain"/>
    <property type="match status" value="1"/>
</dbReference>
<gene>
    <name evidence="7" type="ORF">DYE49_09795</name>
    <name evidence="6" type="ORF">HNP77_001764</name>
</gene>
<organism evidence="6 8">
    <name type="scientific">Treponema rectale</name>
    <dbReference type="NCBI Taxonomy" id="744512"/>
    <lineage>
        <taxon>Bacteria</taxon>
        <taxon>Pseudomonadati</taxon>
        <taxon>Spirochaetota</taxon>
        <taxon>Spirochaetia</taxon>
        <taxon>Spirochaetales</taxon>
        <taxon>Treponemataceae</taxon>
        <taxon>Treponema</taxon>
    </lineage>
</organism>
<evidence type="ECO:0000259" key="5">
    <source>
        <dbReference type="SMART" id="SM01217"/>
    </source>
</evidence>
<dbReference type="Proteomes" id="UP000578697">
    <property type="component" value="Unassembled WGS sequence"/>
</dbReference>
<dbReference type="InterPro" id="IPR036881">
    <property type="entry name" value="Glyco_hydro_3_C_sf"/>
</dbReference>
<dbReference type="Proteomes" id="UP000593591">
    <property type="component" value="Chromosome"/>
</dbReference>
<proteinExistence type="inferred from homology"/>
<dbReference type="GO" id="GO:0008422">
    <property type="term" value="F:beta-glucosidase activity"/>
    <property type="evidence" value="ECO:0007669"/>
    <property type="project" value="UniProtKB-EC"/>
</dbReference>
<name>A0A840SF76_9SPIR</name>
<dbReference type="GO" id="GO:0005975">
    <property type="term" value="P:carbohydrate metabolic process"/>
    <property type="evidence" value="ECO:0007669"/>
    <property type="project" value="InterPro"/>
</dbReference>
<accession>A0A840SF76</accession>
<dbReference type="InterPro" id="IPR026891">
    <property type="entry name" value="Fn3-like"/>
</dbReference>
<dbReference type="PANTHER" id="PTHR42715">
    <property type="entry name" value="BETA-GLUCOSIDASE"/>
    <property type="match status" value="1"/>
</dbReference>
<dbReference type="EC" id="3.2.1.21" evidence="6"/>
<evidence type="ECO:0000256" key="2">
    <source>
        <dbReference type="ARBA" id="ARBA00022801"/>
    </source>
</evidence>
<sequence>MSFADLIFTTATEGSVLIKNEGKILPLKKGDSVCVFGRCQKDFHKSGMGSGGSVHVLYSTVLIDELLKAENSETAVFDRELVNVYEEWHKENPFDNGGGRWAGEPWSQKEMPVSKEMAARFAKNNSKAIYVIGRNAGEDKDLQAVKGSWYLSETEYDNLVNICSVFDEVAVIFNTCGIMDTSFINDSAFNGHIKAAAYVWMGGMEAGHSAAALLLGKENFSGKLSDTIAKIEDYPSTKNFGNEKENIYEEDIFIGYRYFNTFAKDKILYPFGFGLSYTEFNTQITECREDSLTVTIKAEITNTGNCSGKETLEVYLNAPNGKLGKASRVLAGFAKTGLLEKGQKETVTVKFNLEDFASYDDSGITGFAHSWVLEEGKYYVYAGSDSLNAEKLSFGEKDSISIGRTYAVKKCSQAGAPFKEFKRLKNENGNTVYENVPLNKNDLEKIIKENLPKEIPFTGNKGISFDDVKKDRNLMNDFIAQLDVKQLATIVRGEGMMSAKVTMGITAAYGGLSESLHDDYKIPVAGCADGPSGIRVDTGREASLMPIGTQIACTWNPELIEELFIEEGKELVRYEIDSLLGPGINIHRNPLNGRNFEYLSEDPFLTGIIAAAEIRGIKKGGSSGTIKHYACNSQELCRNSSDSVLSERALREIYLKGFEIVVKDGNLVSLMTSYNPINGHWAASNYETVAMILRDEWKYDGLVMTDWWAKMNHCVKGGDATIKNAAYMIRARNDIYMIVDNDGAECNQYGDNIEECLSNGELTLGELQLCVKNILNFILQAPVSKRPLRALKEILEFNTECKAAPEGAKTVNERIDFIPDENTWLTVDHKGVYNISGTYIKESDDLSQSVTNIMIDGKPASSLECRSTAGVFTTVNASQVILNPGTYHVTLEHTKPGITVSKISFNSQVITPVSMGVIK</sequence>
<dbReference type="PRINTS" id="PR00133">
    <property type="entry name" value="GLHYDRLASE3"/>
</dbReference>
<reference evidence="7 9" key="1">
    <citation type="submission" date="2018-08" db="EMBL/GenBank/DDBJ databases">
        <title>The first complete genome of Treponema rectale (CHPAT), a commensal spirochete of the bovine rectum.</title>
        <authorList>
            <person name="Staton G.J."/>
            <person name="Clegg S.R."/>
            <person name="Carter S.D."/>
            <person name="Radford A.D."/>
            <person name="Darby A."/>
            <person name="Hall N."/>
            <person name="Birtles R.J."/>
            <person name="Evans N.J."/>
        </authorList>
    </citation>
    <scope>NUCLEOTIDE SEQUENCE [LARGE SCALE GENOMIC DNA]</scope>
    <source>
        <strain evidence="7 9">CHPA</strain>
    </source>
</reference>
<keyword evidence="8" id="KW-1185">Reference proteome</keyword>
<dbReference type="InterPro" id="IPR001764">
    <property type="entry name" value="Glyco_hydro_3_N"/>
</dbReference>
<dbReference type="Pfam" id="PF01915">
    <property type="entry name" value="Glyco_hydro_3_C"/>
    <property type="match status" value="1"/>
</dbReference>
<feature type="domain" description="Fibronectin type III-like" evidence="5">
    <location>
        <begin position="310"/>
        <end position="386"/>
    </location>
</feature>
<dbReference type="InterPro" id="IPR017853">
    <property type="entry name" value="GH"/>
</dbReference>
<dbReference type="Gene3D" id="3.40.50.1700">
    <property type="entry name" value="Glycoside hydrolase family 3 C-terminal domain"/>
    <property type="match status" value="1"/>
</dbReference>
<dbReference type="SMART" id="SM01217">
    <property type="entry name" value="Fn3_like"/>
    <property type="match status" value="1"/>
</dbReference>
<evidence type="ECO:0000256" key="1">
    <source>
        <dbReference type="ARBA" id="ARBA00005336"/>
    </source>
</evidence>
<dbReference type="InterPro" id="IPR019800">
    <property type="entry name" value="Glyco_hydro_3_AS"/>
</dbReference>
<dbReference type="RefSeq" id="WP_184652803.1">
    <property type="nucleotide sequence ID" value="NZ_JACHFR010000002.1"/>
</dbReference>
<reference evidence="6 8" key="2">
    <citation type="submission" date="2020-08" db="EMBL/GenBank/DDBJ databases">
        <title>Genomic Encyclopedia of Type Strains, Phase IV (KMG-IV): sequencing the most valuable type-strain genomes for metagenomic binning, comparative biology and taxonomic classification.</title>
        <authorList>
            <person name="Goeker M."/>
        </authorList>
    </citation>
    <scope>NUCLEOTIDE SEQUENCE [LARGE SCALE GENOMIC DNA]</scope>
    <source>
        <strain evidence="6 8">DSM 103679</strain>
    </source>
</reference>
<evidence type="ECO:0000313" key="7">
    <source>
        <dbReference type="EMBL" id="QOS40725.1"/>
    </source>
</evidence>
<dbReference type="Pfam" id="PF00933">
    <property type="entry name" value="Glyco_hydro_3"/>
    <property type="match status" value="1"/>
</dbReference>
<dbReference type="InterPro" id="IPR050288">
    <property type="entry name" value="Cellulose_deg_GH3"/>
</dbReference>
<evidence type="ECO:0000313" key="9">
    <source>
        <dbReference type="Proteomes" id="UP000593591"/>
    </source>
</evidence>
<evidence type="ECO:0000256" key="3">
    <source>
        <dbReference type="ARBA" id="ARBA00023277"/>
    </source>
</evidence>
<comment type="similarity">
    <text evidence="1 4">Belongs to the glycosyl hydrolase 3 family.</text>
</comment>
<dbReference type="SUPFAM" id="SSF52279">
    <property type="entry name" value="Beta-D-glucan exohydrolase, C-terminal domain"/>
    <property type="match status" value="1"/>
</dbReference>
<dbReference type="Pfam" id="PF14310">
    <property type="entry name" value="Fn3-like"/>
    <property type="match status" value="1"/>
</dbReference>